<protein>
    <recommendedName>
        <fullName evidence="6">Lipoprotein</fullName>
    </recommendedName>
</protein>
<feature type="domain" description="DUF7373" evidence="3">
    <location>
        <begin position="256"/>
        <end position="385"/>
    </location>
</feature>
<proteinExistence type="predicted"/>
<dbReference type="InterPro" id="IPR055797">
    <property type="entry name" value="DUF7373"/>
</dbReference>
<dbReference type="Pfam" id="PF24092">
    <property type="entry name" value="DUF7373_C"/>
    <property type="match status" value="1"/>
</dbReference>
<evidence type="ECO:0008006" key="6">
    <source>
        <dbReference type="Google" id="ProtNLM"/>
    </source>
</evidence>
<sequence length="389" mass="40923">MSVMTVAACTSVQDGHAVRDPALAANSDGAIVAVLDPGNYPTKPVDPLGAAGGRGHVVESQRMAEHLVLPGDVDKTITAQGNLNGLGTAIPLPTAALVDGFVTSDTQRILESHGYVAGFAAQRFGPTKAMTVMVARFPDVPTAADAAHQMAAVPAPRGSRTPFPIPRHPEALGTTFDAGDGAHYVESYTAHGPYALYQFVNSQESLGAAADLAAATLDRQVPRIDEFTPTDPARLGELPLDPDGLYAATLHQESDAKDFTQGVYGPHGALAYEGNTATMGELYADTGVDAVVRGTTVVYQTKDPASARRFTDALVKDADGDPEFKPIPPVPGLPQSRCYDGTSGRGGPENKMFQCVAGTGRYAFRVFSRQKLDVGQRTAAQYLMLNSPR</sequence>
<evidence type="ECO:0000313" key="4">
    <source>
        <dbReference type="EMBL" id="KHO26585.1"/>
    </source>
</evidence>
<evidence type="ECO:0000256" key="1">
    <source>
        <dbReference type="SAM" id="MobiDB-lite"/>
    </source>
</evidence>
<evidence type="ECO:0000313" key="5">
    <source>
        <dbReference type="Proteomes" id="UP000031004"/>
    </source>
</evidence>
<dbReference type="InterPro" id="IPR056463">
    <property type="entry name" value="DUF7373_C"/>
</dbReference>
<evidence type="ECO:0000259" key="3">
    <source>
        <dbReference type="Pfam" id="PF24092"/>
    </source>
</evidence>
<dbReference type="Proteomes" id="UP000031004">
    <property type="component" value="Unassembled WGS sequence"/>
</dbReference>
<reference evidence="4 5" key="1">
    <citation type="submission" date="2014-11" db="EMBL/GenBank/DDBJ databases">
        <title>Mycobacterium setense Manresensis Genome.</title>
        <authorList>
            <person name="Rech G."/>
            <person name="Sumoy L."/>
        </authorList>
    </citation>
    <scope>NUCLEOTIDE SEQUENCE [LARGE SCALE GENOMIC DNA]</scope>
    <source>
        <strain evidence="4 5">Manresensis</strain>
    </source>
</reference>
<organism evidence="4 5">
    <name type="scientific">Mycolicibacterium setense</name>
    <dbReference type="NCBI Taxonomy" id="431269"/>
    <lineage>
        <taxon>Bacteria</taxon>
        <taxon>Bacillati</taxon>
        <taxon>Actinomycetota</taxon>
        <taxon>Actinomycetes</taxon>
        <taxon>Mycobacteriales</taxon>
        <taxon>Mycobacteriaceae</taxon>
        <taxon>Mycolicibacterium</taxon>
    </lineage>
</organism>
<name>A0ABR4YWG5_9MYCO</name>
<accession>A0ABR4YWG5</accession>
<dbReference type="EMBL" id="JTLZ01000005">
    <property type="protein sequence ID" value="KHO26585.1"/>
    <property type="molecule type" value="Genomic_DNA"/>
</dbReference>
<keyword evidence="5" id="KW-1185">Reference proteome</keyword>
<feature type="region of interest" description="Disordered" evidence="1">
    <location>
        <begin position="317"/>
        <end position="345"/>
    </location>
</feature>
<dbReference type="Pfam" id="PF24088">
    <property type="entry name" value="DUF7373"/>
    <property type="match status" value="1"/>
</dbReference>
<comment type="caution">
    <text evidence="4">The sequence shown here is derived from an EMBL/GenBank/DDBJ whole genome shotgun (WGS) entry which is preliminary data.</text>
</comment>
<evidence type="ECO:0000259" key="2">
    <source>
        <dbReference type="Pfam" id="PF24088"/>
    </source>
</evidence>
<gene>
    <name evidence="4" type="ORF">QQ44_13095</name>
</gene>
<feature type="domain" description="DUF7373" evidence="2">
    <location>
        <begin position="52"/>
        <end position="240"/>
    </location>
</feature>